<dbReference type="OrthoDB" id="4336015at2"/>
<dbReference type="AlphaFoldDB" id="A0A4R2J813"/>
<name>A0A4R2J813_9PSEU</name>
<feature type="transmembrane region" description="Helical" evidence="1">
    <location>
        <begin position="6"/>
        <end position="23"/>
    </location>
</feature>
<evidence type="ECO:0000256" key="1">
    <source>
        <dbReference type="SAM" id="Phobius"/>
    </source>
</evidence>
<keyword evidence="1" id="KW-0472">Membrane</keyword>
<gene>
    <name evidence="3" type="ORF">EV192_109318</name>
</gene>
<dbReference type="InterPro" id="IPR013783">
    <property type="entry name" value="Ig-like_fold"/>
</dbReference>
<feature type="domain" description="IPT/TIG" evidence="2">
    <location>
        <begin position="184"/>
        <end position="270"/>
    </location>
</feature>
<protein>
    <submittedName>
        <fullName evidence="3">IPT/TIG domain-containing protein</fullName>
    </submittedName>
</protein>
<dbReference type="Proteomes" id="UP000295680">
    <property type="component" value="Unassembled WGS sequence"/>
</dbReference>
<keyword evidence="4" id="KW-1185">Reference proteome</keyword>
<evidence type="ECO:0000259" key="2">
    <source>
        <dbReference type="Pfam" id="PF01833"/>
    </source>
</evidence>
<keyword evidence="1" id="KW-1133">Transmembrane helix</keyword>
<reference evidence="3 4" key="1">
    <citation type="submission" date="2019-03" db="EMBL/GenBank/DDBJ databases">
        <title>Genomic Encyclopedia of Type Strains, Phase IV (KMG-IV): sequencing the most valuable type-strain genomes for metagenomic binning, comparative biology and taxonomic classification.</title>
        <authorList>
            <person name="Goeker M."/>
        </authorList>
    </citation>
    <scope>NUCLEOTIDE SEQUENCE [LARGE SCALE GENOMIC DNA]</scope>
    <source>
        <strain evidence="3 4">DSM 45934</strain>
    </source>
</reference>
<dbReference type="SUPFAM" id="SSF81296">
    <property type="entry name" value="E set domains"/>
    <property type="match status" value="1"/>
</dbReference>
<proteinExistence type="predicted"/>
<dbReference type="EMBL" id="SLWS01000009">
    <property type="protein sequence ID" value="TCO54337.1"/>
    <property type="molecule type" value="Genomic_DNA"/>
</dbReference>
<evidence type="ECO:0000313" key="3">
    <source>
        <dbReference type="EMBL" id="TCO54337.1"/>
    </source>
</evidence>
<dbReference type="InterPro" id="IPR002909">
    <property type="entry name" value="IPT_dom"/>
</dbReference>
<feature type="transmembrane region" description="Helical" evidence="1">
    <location>
        <begin position="44"/>
        <end position="65"/>
    </location>
</feature>
<dbReference type="GO" id="GO:0005975">
    <property type="term" value="P:carbohydrate metabolic process"/>
    <property type="evidence" value="ECO:0007669"/>
    <property type="project" value="UniProtKB-ARBA"/>
</dbReference>
<organism evidence="3 4">
    <name type="scientific">Actinocrispum wychmicini</name>
    <dbReference type="NCBI Taxonomy" id="1213861"/>
    <lineage>
        <taxon>Bacteria</taxon>
        <taxon>Bacillati</taxon>
        <taxon>Actinomycetota</taxon>
        <taxon>Actinomycetes</taxon>
        <taxon>Pseudonocardiales</taxon>
        <taxon>Pseudonocardiaceae</taxon>
        <taxon>Actinocrispum</taxon>
    </lineage>
</organism>
<comment type="caution">
    <text evidence="3">The sequence shown here is derived from an EMBL/GenBank/DDBJ whole genome shotgun (WGS) entry which is preliminary data.</text>
</comment>
<dbReference type="Pfam" id="PF01833">
    <property type="entry name" value="TIG"/>
    <property type="match status" value="1"/>
</dbReference>
<sequence length="278" mass="28782">MGPDKTRVLIILIAVVIIGVLLARYTKAVVGADKRVSTSKAVTLAWTLFVVWVFATLTVLEISTGAAVDSKPVADQYLLLLGGPFAALVAAKGIVTSRLANGTLQKSEGASPRAVDLVVNDRGSTDLVDLQFVLFNLVALLWAGAHFFQHQTEGLPVLPAGMVALTSVSALTYIGNKAVQSSTPYILSLTPPSAKVGDIVQITGTRLLPPHRPGDAVTPPTLLVAGLNVPTVGNSTETQMSFVVPAGLAANQDVDVTVSAGTELGGTGSATVKLRILP</sequence>
<dbReference type="Gene3D" id="2.60.40.10">
    <property type="entry name" value="Immunoglobulins"/>
    <property type="match status" value="1"/>
</dbReference>
<dbReference type="RefSeq" id="WP_132123309.1">
    <property type="nucleotide sequence ID" value="NZ_SLWS01000009.1"/>
</dbReference>
<feature type="transmembrane region" description="Helical" evidence="1">
    <location>
        <begin position="130"/>
        <end position="148"/>
    </location>
</feature>
<evidence type="ECO:0000313" key="4">
    <source>
        <dbReference type="Proteomes" id="UP000295680"/>
    </source>
</evidence>
<accession>A0A4R2J813</accession>
<dbReference type="InterPro" id="IPR014756">
    <property type="entry name" value="Ig_E-set"/>
</dbReference>
<feature type="transmembrane region" description="Helical" evidence="1">
    <location>
        <begin position="154"/>
        <end position="174"/>
    </location>
</feature>
<feature type="transmembrane region" description="Helical" evidence="1">
    <location>
        <begin position="77"/>
        <end position="95"/>
    </location>
</feature>
<keyword evidence="1" id="KW-0812">Transmembrane</keyword>